<protein>
    <submittedName>
        <fullName evidence="6">HTH-type transcriptional repressor KstR2</fullName>
    </submittedName>
</protein>
<gene>
    <name evidence="6" type="primary">kstR2</name>
    <name evidence="6" type="ORF">SAMEA4412673_01273</name>
</gene>
<dbReference type="Pfam" id="PF00440">
    <property type="entry name" value="TetR_N"/>
    <property type="match status" value="1"/>
</dbReference>
<sequence length="217" mass="24851">MQSQVKSTMTNKKEEKELDTSTEEKIKEAARIVFHKKGFAATRTRDIADEAGINLSLLNYYFRSKEKLFELIMLETLGEFVKGLVMVLNDRESTLLEKVSAIAEHYIDSIKDKPEIPGFIVSEIRNNVNNILEKIPVREILAESFFVQQLDAEIKKGTLKEVSPIQFIMNVLGMVLFPFIAQPMIMSGTGLNNQEFSDLMEERKKLIPIWVQSMFKA</sequence>
<evidence type="ECO:0000313" key="7">
    <source>
        <dbReference type="Proteomes" id="UP000215355"/>
    </source>
</evidence>
<keyword evidence="4" id="KW-0812">Transmembrane</keyword>
<dbReference type="GO" id="GO:0003700">
    <property type="term" value="F:DNA-binding transcription factor activity"/>
    <property type="evidence" value="ECO:0007669"/>
    <property type="project" value="TreeGrafter"/>
</dbReference>
<dbReference type="AlphaFoldDB" id="A0AAJ5BZL0"/>
<keyword evidence="4" id="KW-0472">Membrane</keyword>
<feature type="region of interest" description="Disordered" evidence="3">
    <location>
        <begin position="1"/>
        <end position="22"/>
    </location>
</feature>
<dbReference type="PANTHER" id="PTHR30055:SF226">
    <property type="entry name" value="HTH-TYPE TRANSCRIPTIONAL REGULATOR PKSA"/>
    <property type="match status" value="1"/>
</dbReference>
<dbReference type="InterPro" id="IPR050109">
    <property type="entry name" value="HTH-type_TetR-like_transc_reg"/>
</dbReference>
<feature type="domain" description="HTH tetR-type" evidence="5">
    <location>
        <begin position="20"/>
        <end position="80"/>
    </location>
</feature>
<dbReference type="GO" id="GO:0000976">
    <property type="term" value="F:transcription cis-regulatory region binding"/>
    <property type="evidence" value="ECO:0007669"/>
    <property type="project" value="TreeGrafter"/>
</dbReference>
<evidence type="ECO:0000256" key="3">
    <source>
        <dbReference type="SAM" id="MobiDB-lite"/>
    </source>
</evidence>
<feature type="DNA-binding region" description="H-T-H motif" evidence="2">
    <location>
        <begin position="43"/>
        <end position="62"/>
    </location>
</feature>
<proteinExistence type="predicted"/>
<evidence type="ECO:0000256" key="4">
    <source>
        <dbReference type="SAM" id="Phobius"/>
    </source>
</evidence>
<reference evidence="6 7" key="1">
    <citation type="submission" date="2017-06" db="EMBL/GenBank/DDBJ databases">
        <authorList>
            <consortium name="Pathogen Informatics"/>
        </authorList>
    </citation>
    <scope>NUCLEOTIDE SEQUENCE [LARGE SCALE GENOMIC DNA]</scope>
    <source>
        <strain evidence="6 7">NCTC12149</strain>
    </source>
</reference>
<keyword evidence="4" id="KW-1133">Transmembrane helix</keyword>
<evidence type="ECO:0000259" key="5">
    <source>
        <dbReference type="PROSITE" id="PS50977"/>
    </source>
</evidence>
<name>A0AAJ5BZL0_9SPHI</name>
<dbReference type="PROSITE" id="PS50977">
    <property type="entry name" value="HTH_TETR_2"/>
    <property type="match status" value="1"/>
</dbReference>
<evidence type="ECO:0000313" key="6">
    <source>
        <dbReference type="EMBL" id="SNV46750.1"/>
    </source>
</evidence>
<dbReference type="EMBL" id="LT906468">
    <property type="protein sequence ID" value="SNV46750.1"/>
    <property type="molecule type" value="Genomic_DNA"/>
</dbReference>
<dbReference type="PANTHER" id="PTHR30055">
    <property type="entry name" value="HTH-TYPE TRANSCRIPTIONAL REGULATOR RUTR"/>
    <property type="match status" value="1"/>
</dbReference>
<feature type="transmembrane region" description="Helical" evidence="4">
    <location>
        <begin position="165"/>
        <end position="185"/>
    </location>
</feature>
<keyword evidence="1 2" id="KW-0238">DNA-binding</keyword>
<evidence type="ECO:0000256" key="2">
    <source>
        <dbReference type="PROSITE-ProRule" id="PRU00335"/>
    </source>
</evidence>
<dbReference type="SUPFAM" id="SSF46689">
    <property type="entry name" value="Homeodomain-like"/>
    <property type="match status" value="1"/>
</dbReference>
<organism evidence="6 7">
    <name type="scientific">Sphingobacterium mizutaii</name>
    <dbReference type="NCBI Taxonomy" id="1010"/>
    <lineage>
        <taxon>Bacteria</taxon>
        <taxon>Pseudomonadati</taxon>
        <taxon>Bacteroidota</taxon>
        <taxon>Sphingobacteriia</taxon>
        <taxon>Sphingobacteriales</taxon>
        <taxon>Sphingobacteriaceae</taxon>
        <taxon>Sphingobacterium</taxon>
    </lineage>
</organism>
<dbReference type="Gene3D" id="1.10.357.10">
    <property type="entry name" value="Tetracycline Repressor, domain 2"/>
    <property type="match status" value="1"/>
</dbReference>
<feature type="compositionally biased region" description="Polar residues" evidence="3">
    <location>
        <begin position="1"/>
        <end position="10"/>
    </location>
</feature>
<dbReference type="PRINTS" id="PR00455">
    <property type="entry name" value="HTHTETR"/>
</dbReference>
<dbReference type="InterPro" id="IPR001647">
    <property type="entry name" value="HTH_TetR"/>
</dbReference>
<dbReference type="InterPro" id="IPR009057">
    <property type="entry name" value="Homeodomain-like_sf"/>
</dbReference>
<evidence type="ECO:0000256" key="1">
    <source>
        <dbReference type="ARBA" id="ARBA00023125"/>
    </source>
</evidence>
<accession>A0AAJ5BZL0</accession>
<feature type="compositionally biased region" description="Basic and acidic residues" evidence="3">
    <location>
        <begin position="11"/>
        <end position="22"/>
    </location>
</feature>
<dbReference type="Proteomes" id="UP000215355">
    <property type="component" value="Chromosome 1"/>
</dbReference>
<dbReference type="KEGG" id="smiz:4412673_01273"/>